<feature type="region of interest" description="Disordered" evidence="1">
    <location>
        <begin position="653"/>
        <end position="689"/>
    </location>
</feature>
<sequence>MADALAAGCSTATFLGQLERLFMGLKLCLSFDQEKSDIIMKANQVLLDMLPDIQHSDDLEIQFAQLIPVFIDNLGNSKALVRKSTHKCIATYVKISKKLEYVLLHIIHSGLENQNTRTRQHSMLVVPALISLKASIFDKSVAPEATELIQRILKRLKDPQEIVAKTARKLLQEIQKCYPSQFENQIINSLKSEEEKVICRAVIRNDEDEITRLLAQPLIAHGTSLGAGNISRRATQEESKSQTAANGSYSSSITSSHSISSKGVTGASKELSIIGKEILQNNSHNNQYLLSSGAINIPSSQLGSMQMLDKFIPYATPFLGFMIQYIPDINFKISLTTIKIISRLLQMNGMNFKKYYQQLVTSLIEKLSDSKVVIRQAVLKCCSLLITNYKVSTFAYHAMKYLTHANWHVREGSLCLLAHCFISQAQKITATQQQYVPQTPDSDIPLSFNETLIQEICNQTITEDKQKIQGQMIDVLALSIDKSIDRVKTLNIIAYAFGVGTFRSFDEVINSRDASKEFNYLRQIVERFSRGNLPFLTEESIVEFTTLSSSASQVKQPVSVQSSFKGLEDNSDSGIPSHYLPSQQETFASNLNKLPSQGFMDMKRRQQQIAQDEEEKRMMNGANRLGVRQMGQEVQGPDGEKIQMWLPSFAQPNGQQQLSQKAIGPTQSNKNIRNSQVASSSKMDNLGNLSSTAQSVTSFVEDGRSMNSFHNQMSMSGNKDVLLPENINFGFSGVMGGGSQQYGNKPGFSDGKIYQSIGPGSSLSTNMPSNSTFSSSKMDGAGTLPNGGQGMIGRIGYTPESHVSKPRNISSNEIKQRTMDDSTPQYGFTGGMGLEMTPGAYNQIQDLQYDINLQMQKNMSHSSGGSGGFGMNSNIKAPLVNDRLKLLKQKQGSSSQSADKPRRDFINQNYDEQESIPTFTNNEVTIPSDRMKNLTSNSGFNQRKLNIQGGPVKATHQEDGVGSLNDEDPFGQDANGGISMTPNVVKTKKPPMANKSSNSVSKIQSRAQSVDTSVNGNPPPSAFPSENQGDMYQIIEEPLLNPEKQLSNALDLFKTGDWAKQFEACNIIKRLAIFHKNLLVQSNPQQTQAIKELIKLVDNLRSQLAKNSMLTISCLLDNLQVKELDYMTDSIIPALLKKAADTNAFLAESADQALISSCFSLSEQRVYGCLQSQNVKSNPMKVKMAMCYNTLIEKLGSRIRQFKDMERLISAVASLLNEAAIEVRNMAKIGLLHLKNALGSQRELEAILARCVTNDKQFEKIKQIIDKNDFESISNTGSTRYGSSMRTSSLDSRSAGQFRNGQGSQQQQAIASGSDGFGKFTQSSDFNIPNYGKQGGAGAVGATSVMTTTNGSQGFNTTSNSNQFKKNNLVSKPVDPQLMEEFKNILMDLSTSDWGKRIKAVDQLGDFVRSQQLVIRSAQPAKFIQLIDAYCKLLNDNNAKVLSHTQQSFRNILTNPNLCALIEQNLAMIVQALNQNLSSTNVAAKDQGEILFNLLEGSVDPNQLLPPVVAQINLANNRSKHVLVERLSKRVDKVNLIQKYVQPLLQQTNKIQSEASTNARLKEALQKLGQTVQRVLQQGYAPGSNIMGTNLSSAGIAGASMPF</sequence>
<feature type="region of interest" description="Disordered" evidence="1">
    <location>
        <begin position="771"/>
        <end position="811"/>
    </location>
</feature>
<feature type="region of interest" description="Disordered" evidence="1">
    <location>
        <begin position="229"/>
        <end position="262"/>
    </location>
</feature>
<feature type="compositionally biased region" description="Low complexity" evidence="1">
    <location>
        <begin position="248"/>
        <end position="261"/>
    </location>
</feature>
<dbReference type="Pfam" id="PF12348">
    <property type="entry name" value="CLASP_N"/>
    <property type="match status" value="1"/>
</dbReference>
<accession>A0A8J8SY07</accession>
<gene>
    <name evidence="3" type="ORF">FGO68_gene5272</name>
</gene>
<feature type="compositionally biased region" description="Low complexity" evidence="1">
    <location>
        <begin position="1301"/>
        <end position="1314"/>
    </location>
</feature>
<dbReference type="SUPFAM" id="SSF48371">
    <property type="entry name" value="ARM repeat"/>
    <property type="match status" value="2"/>
</dbReference>
<feature type="domain" description="TOG" evidence="2">
    <location>
        <begin position="1030"/>
        <end position="1274"/>
    </location>
</feature>
<dbReference type="InterPro" id="IPR016024">
    <property type="entry name" value="ARM-type_fold"/>
</dbReference>
<comment type="caution">
    <text evidence="3">The sequence shown here is derived from an EMBL/GenBank/DDBJ whole genome shotgun (WGS) entry which is preliminary data.</text>
</comment>
<dbReference type="GO" id="GO:0005881">
    <property type="term" value="C:cytoplasmic microtubule"/>
    <property type="evidence" value="ECO:0007669"/>
    <property type="project" value="TreeGrafter"/>
</dbReference>
<evidence type="ECO:0000259" key="2">
    <source>
        <dbReference type="SMART" id="SM01349"/>
    </source>
</evidence>
<dbReference type="InterPro" id="IPR011989">
    <property type="entry name" value="ARM-like"/>
</dbReference>
<evidence type="ECO:0000313" key="4">
    <source>
        <dbReference type="Proteomes" id="UP000785679"/>
    </source>
</evidence>
<protein>
    <recommendedName>
        <fullName evidence="2">TOG domain-containing protein</fullName>
    </recommendedName>
</protein>
<dbReference type="Pfam" id="PF21040">
    <property type="entry name" value="CEP104-like_TOG"/>
    <property type="match status" value="1"/>
</dbReference>
<evidence type="ECO:0000256" key="1">
    <source>
        <dbReference type="SAM" id="MobiDB-lite"/>
    </source>
</evidence>
<feature type="compositionally biased region" description="Low complexity" evidence="1">
    <location>
        <begin position="1283"/>
        <end position="1294"/>
    </location>
</feature>
<dbReference type="Proteomes" id="UP000785679">
    <property type="component" value="Unassembled WGS sequence"/>
</dbReference>
<dbReference type="SMART" id="SM01349">
    <property type="entry name" value="TOG"/>
    <property type="match status" value="2"/>
</dbReference>
<feature type="domain" description="TOG" evidence="2">
    <location>
        <begin position="263"/>
        <end position="492"/>
    </location>
</feature>
<reference evidence="3" key="1">
    <citation type="submission" date="2019-06" db="EMBL/GenBank/DDBJ databases">
        <authorList>
            <person name="Zheng W."/>
        </authorList>
    </citation>
    <scope>NUCLEOTIDE SEQUENCE</scope>
    <source>
        <strain evidence="3">QDHG01</strain>
    </source>
</reference>
<feature type="region of interest" description="Disordered" evidence="1">
    <location>
        <begin position="952"/>
        <end position="1025"/>
    </location>
</feature>
<dbReference type="GO" id="GO:0008017">
    <property type="term" value="F:microtubule binding"/>
    <property type="evidence" value="ECO:0007669"/>
    <property type="project" value="TreeGrafter"/>
</dbReference>
<feature type="compositionally biased region" description="Polar residues" evidence="1">
    <location>
        <begin position="994"/>
        <end position="1016"/>
    </location>
</feature>
<evidence type="ECO:0000313" key="3">
    <source>
        <dbReference type="EMBL" id="TNV74810.1"/>
    </source>
</evidence>
<dbReference type="InterPro" id="IPR024395">
    <property type="entry name" value="CLASP_N_dom"/>
</dbReference>
<dbReference type="OrthoDB" id="289498at2759"/>
<dbReference type="EMBL" id="RRYP01016617">
    <property type="protein sequence ID" value="TNV74810.1"/>
    <property type="molecule type" value="Genomic_DNA"/>
</dbReference>
<dbReference type="Gene3D" id="1.25.10.10">
    <property type="entry name" value="Leucine-rich Repeat Variant"/>
    <property type="match status" value="4"/>
</dbReference>
<dbReference type="GO" id="GO:0000226">
    <property type="term" value="P:microtubule cytoskeleton organization"/>
    <property type="evidence" value="ECO:0007669"/>
    <property type="project" value="TreeGrafter"/>
</dbReference>
<name>A0A8J8SY07_HALGN</name>
<feature type="region of interest" description="Disordered" evidence="1">
    <location>
        <begin position="1275"/>
        <end position="1314"/>
    </location>
</feature>
<dbReference type="InterPro" id="IPR034085">
    <property type="entry name" value="TOG"/>
</dbReference>
<proteinExistence type="predicted"/>
<keyword evidence="4" id="KW-1185">Reference proteome</keyword>
<dbReference type="PANTHER" id="PTHR21567">
    <property type="entry name" value="CLASP"/>
    <property type="match status" value="1"/>
</dbReference>
<organism evidence="3 4">
    <name type="scientific">Halteria grandinella</name>
    <dbReference type="NCBI Taxonomy" id="5974"/>
    <lineage>
        <taxon>Eukaryota</taxon>
        <taxon>Sar</taxon>
        <taxon>Alveolata</taxon>
        <taxon>Ciliophora</taxon>
        <taxon>Intramacronucleata</taxon>
        <taxon>Spirotrichea</taxon>
        <taxon>Stichotrichia</taxon>
        <taxon>Sporadotrichida</taxon>
        <taxon>Halteriidae</taxon>
        <taxon>Halteria</taxon>
    </lineage>
</organism>
<dbReference type="PANTHER" id="PTHR21567:SF87">
    <property type="entry name" value="CRESCERIN-LIKE PROTEIN CHE-12"/>
    <property type="match status" value="1"/>
</dbReference>